<name>A0A4Y7PPJ8_9AGAM</name>
<gene>
    <name evidence="2" type="ORF">BD410DRAFT_693627</name>
</gene>
<accession>A0A4Y7PPJ8</accession>
<feature type="non-terminal residue" evidence="2">
    <location>
        <position position="1"/>
    </location>
</feature>
<evidence type="ECO:0000313" key="3">
    <source>
        <dbReference type="Proteomes" id="UP000294933"/>
    </source>
</evidence>
<keyword evidence="3" id="KW-1185">Reference proteome</keyword>
<proteinExistence type="predicted"/>
<dbReference type="Pfam" id="PF20149">
    <property type="entry name" value="DUF6532"/>
    <property type="match status" value="1"/>
</dbReference>
<sequence>TSRAKVGDYDAESKELILAAIQLFRCAVSTEKPFPDKVQEVAMAKDAWMIALKDHDAEYIKPTTEVIKLITRRAPQVRGELKTKVRPLVAVMYGFEDSYKNGTARKNAELVDELKEEYGFVYKVLFSSDTPASGLYQHPILQKVINLMWFANKSDEGIAHPEYFTPFPAKALALVATVIECCLDEWASGTRVDVPFTSTAYSSVFSAH</sequence>
<dbReference type="STRING" id="50990.A0A4Y7PPJ8"/>
<reference evidence="2 3" key="1">
    <citation type="submission" date="2018-06" db="EMBL/GenBank/DDBJ databases">
        <title>A transcriptomic atlas of mushroom development highlights an independent origin of complex multicellularity.</title>
        <authorList>
            <consortium name="DOE Joint Genome Institute"/>
            <person name="Krizsan K."/>
            <person name="Almasi E."/>
            <person name="Merenyi Z."/>
            <person name="Sahu N."/>
            <person name="Viragh M."/>
            <person name="Koszo T."/>
            <person name="Mondo S."/>
            <person name="Kiss B."/>
            <person name="Balint B."/>
            <person name="Kues U."/>
            <person name="Barry K."/>
            <person name="Hegedus J.C."/>
            <person name="Henrissat B."/>
            <person name="Johnson J."/>
            <person name="Lipzen A."/>
            <person name="Ohm R."/>
            <person name="Nagy I."/>
            <person name="Pangilinan J."/>
            <person name="Yan J."/>
            <person name="Xiong Y."/>
            <person name="Grigoriev I.V."/>
            <person name="Hibbett D.S."/>
            <person name="Nagy L.G."/>
        </authorList>
    </citation>
    <scope>NUCLEOTIDE SEQUENCE [LARGE SCALE GENOMIC DNA]</scope>
    <source>
        <strain evidence="2 3">SZMC22713</strain>
    </source>
</reference>
<dbReference type="VEuPathDB" id="FungiDB:BD410DRAFT_693627"/>
<organism evidence="2 3">
    <name type="scientific">Rickenella mellea</name>
    <dbReference type="NCBI Taxonomy" id="50990"/>
    <lineage>
        <taxon>Eukaryota</taxon>
        <taxon>Fungi</taxon>
        <taxon>Dikarya</taxon>
        <taxon>Basidiomycota</taxon>
        <taxon>Agaricomycotina</taxon>
        <taxon>Agaricomycetes</taxon>
        <taxon>Hymenochaetales</taxon>
        <taxon>Rickenellaceae</taxon>
        <taxon>Rickenella</taxon>
    </lineage>
</organism>
<feature type="non-terminal residue" evidence="2">
    <location>
        <position position="208"/>
    </location>
</feature>
<feature type="domain" description="DUF6532" evidence="1">
    <location>
        <begin position="19"/>
        <end position="208"/>
    </location>
</feature>
<evidence type="ECO:0000259" key="1">
    <source>
        <dbReference type="Pfam" id="PF20149"/>
    </source>
</evidence>
<dbReference type="OrthoDB" id="3257342at2759"/>
<evidence type="ECO:0000313" key="2">
    <source>
        <dbReference type="EMBL" id="TDL16782.1"/>
    </source>
</evidence>
<dbReference type="InterPro" id="IPR045341">
    <property type="entry name" value="DUF6532"/>
</dbReference>
<protein>
    <recommendedName>
        <fullName evidence="1">DUF6532 domain-containing protein</fullName>
    </recommendedName>
</protein>
<dbReference type="EMBL" id="ML170235">
    <property type="protein sequence ID" value="TDL16782.1"/>
    <property type="molecule type" value="Genomic_DNA"/>
</dbReference>
<dbReference type="AlphaFoldDB" id="A0A4Y7PPJ8"/>
<dbReference type="Proteomes" id="UP000294933">
    <property type="component" value="Unassembled WGS sequence"/>
</dbReference>